<dbReference type="SUPFAM" id="SSF100950">
    <property type="entry name" value="NagB/RpiA/CoA transferase-like"/>
    <property type="match status" value="1"/>
</dbReference>
<gene>
    <name evidence="5" type="ORF">J9317_14825</name>
</gene>
<dbReference type="Pfam" id="PF00455">
    <property type="entry name" value="DeoRC"/>
    <property type="match status" value="1"/>
</dbReference>
<dbReference type="PRINTS" id="PR00037">
    <property type="entry name" value="HTHLACR"/>
</dbReference>
<dbReference type="EMBL" id="JAGVRK010000001">
    <property type="protein sequence ID" value="MBS2970042.1"/>
    <property type="molecule type" value="Genomic_DNA"/>
</dbReference>
<dbReference type="RefSeq" id="WP_211559871.1">
    <property type="nucleotide sequence ID" value="NZ_JAGVRK010000001.1"/>
</dbReference>
<evidence type="ECO:0000256" key="1">
    <source>
        <dbReference type="ARBA" id="ARBA00023015"/>
    </source>
</evidence>
<feature type="domain" description="HTH deoR-type" evidence="4">
    <location>
        <begin position="3"/>
        <end position="58"/>
    </location>
</feature>
<dbReference type="InterPro" id="IPR050313">
    <property type="entry name" value="Carb_Metab_HTH_regulators"/>
</dbReference>
<dbReference type="SUPFAM" id="SSF46785">
    <property type="entry name" value="Winged helix' DNA-binding domain"/>
    <property type="match status" value="1"/>
</dbReference>
<sequence length="251" mass="27978">MLTPERHGKILAMIEEKEIVNIQELVDATHSSESTIRRDLSQLHKEKKLKRVHGGAELLHQKGIEPNIAQKADINLDEKQKIGKFAAGLVKDGDRIFLDAGTTTLQMIRYLEGKDIMVVTNGLTHLEELSQYQIPTYLIGGYVKQTTRALIGARAISSLSEYRFDKCFMGVNGIHAESGYTTPDPEEAAVKTSAIRFSQTAYMLADRSKFDEVAFAKIADLHEAIVITNELDEDLLEEYAEKTEIKVVGAS</sequence>
<dbReference type="SMART" id="SM00420">
    <property type="entry name" value="HTH_DEOR"/>
    <property type="match status" value="1"/>
</dbReference>
<dbReference type="InterPro" id="IPR014036">
    <property type="entry name" value="DeoR-like_C"/>
</dbReference>
<name>A0ABS5LH76_9BACI</name>
<evidence type="ECO:0000313" key="6">
    <source>
        <dbReference type="Proteomes" id="UP000682403"/>
    </source>
</evidence>
<protein>
    <submittedName>
        <fullName evidence="5">DeoR/GlpR transcriptional regulator</fullName>
    </submittedName>
</protein>
<keyword evidence="1" id="KW-0805">Transcription regulation</keyword>
<keyword evidence="2" id="KW-0238">DNA-binding</keyword>
<dbReference type="SMART" id="SM01134">
    <property type="entry name" value="DeoRC"/>
    <property type="match status" value="1"/>
</dbReference>
<evidence type="ECO:0000256" key="3">
    <source>
        <dbReference type="ARBA" id="ARBA00023163"/>
    </source>
</evidence>
<evidence type="ECO:0000256" key="2">
    <source>
        <dbReference type="ARBA" id="ARBA00023125"/>
    </source>
</evidence>
<dbReference type="InterPro" id="IPR001034">
    <property type="entry name" value="DeoR_HTH"/>
</dbReference>
<organism evidence="5 6">
    <name type="scientific">Metabacillus flavus</name>
    <dbReference type="NCBI Taxonomy" id="2823519"/>
    <lineage>
        <taxon>Bacteria</taxon>
        <taxon>Bacillati</taxon>
        <taxon>Bacillota</taxon>
        <taxon>Bacilli</taxon>
        <taxon>Bacillales</taxon>
        <taxon>Bacillaceae</taxon>
        <taxon>Metabacillus</taxon>
    </lineage>
</organism>
<dbReference type="InterPro" id="IPR036390">
    <property type="entry name" value="WH_DNA-bd_sf"/>
</dbReference>
<dbReference type="PROSITE" id="PS51000">
    <property type="entry name" value="HTH_DEOR_2"/>
    <property type="match status" value="1"/>
</dbReference>
<keyword evidence="3" id="KW-0804">Transcription</keyword>
<evidence type="ECO:0000259" key="4">
    <source>
        <dbReference type="PROSITE" id="PS51000"/>
    </source>
</evidence>
<dbReference type="PROSITE" id="PS00894">
    <property type="entry name" value="HTH_DEOR_1"/>
    <property type="match status" value="1"/>
</dbReference>
<dbReference type="Proteomes" id="UP000682403">
    <property type="component" value="Unassembled WGS sequence"/>
</dbReference>
<comment type="caution">
    <text evidence="5">The sequence shown here is derived from an EMBL/GenBank/DDBJ whole genome shotgun (WGS) entry which is preliminary data.</text>
</comment>
<dbReference type="PANTHER" id="PTHR30363:SF56">
    <property type="entry name" value="TRANSCRIPTIONAL REGULATOR, DEOR FAMILY"/>
    <property type="match status" value="1"/>
</dbReference>
<dbReference type="PANTHER" id="PTHR30363">
    <property type="entry name" value="HTH-TYPE TRANSCRIPTIONAL REGULATOR SRLR-RELATED"/>
    <property type="match status" value="1"/>
</dbReference>
<proteinExistence type="predicted"/>
<accession>A0ABS5LH76</accession>
<dbReference type="InterPro" id="IPR018356">
    <property type="entry name" value="Tscrpt_reg_HTH_DeoR_CS"/>
</dbReference>
<dbReference type="InterPro" id="IPR037171">
    <property type="entry name" value="NagB/RpiA_transferase-like"/>
</dbReference>
<evidence type="ECO:0000313" key="5">
    <source>
        <dbReference type="EMBL" id="MBS2970042.1"/>
    </source>
</evidence>
<dbReference type="Gene3D" id="3.40.50.1360">
    <property type="match status" value="1"/>
</dbReference>
<dbReference type="Pfam" id="PF08220">
    <property type="entry name" value="HTH_DeoR"/>
    <property type="match status" value="1"/>
</dbReference>
<reference evidence="5 6" key="1">
    <citation type="submission" date="2021-04" db="EMBL/GenBank/DDBJ databases">
        <title>Metabacillus sp. strain KIGAM252 whole genome sequence.</title>
        <authorList>
            <person name="Seo M.-J."/>
            <person name="Cho E.-S."/>
            <person name="Hwang C.Y."/>
            <person name="Yoon D.J."/>
        </authorList>
    </citation>
    <scope>NUCLEOTIDE SEQUENCE [LARGE SCALE GENOMIC DNA]</scope>
    <source>
        <strain evidence="5 6">KIGAM252</strain>
    </source>
</reference>
<keyword evidence="6" id="KW-1185">Reference proteome</keyword>